<reference evidence="1" key="2">
    <citation type="journal article" date="2015" name="Data Brief">
        <title>Shoot transcriptome of the giant reed, Arundo donax.</title>
        <authorList>
            <person name="Barrero R.A."/>
            <person name="Guerrero F.D."/>
            <person name="Moolhuijzen P."/>
            <person name="Goolsby J.A."/>
            <person name="Tidwell J."/>
            <person name="Bellgard S.E."/>
            <person name="Bellgard M.I."/>
        </authorList>
    </citation>
    <scope>NUCLEOTIDE SEQUENCE</scope>
    <source>
        <tissue evidence="1">Shoot tissue taken approximately 20 cm above the soil surface</tissue>
    </source>
</reference>
<name>A0A0A8ZR21_ARUDO</name>
<reference evidence="1" key="1">
    <citation type="submission" date="2014-09" db="EMBL/GenBank/DDBJ databases">
        <authorList>
            <person name="Magalhaes I.L.F."/>
            <person name="Oliveira U."/>
            <person name="Santos F.R."/>
            <person name="Vidigal T.H.D.A."/>
            <person name="Brescovit A.D."/>
            <person name="Santos A.J."/>
        </authorList>
    </citation>
    <scope>NUCLEOTIDE SEQUENCE</scope>
    <source>
        <tissue evidence="1">Shoot tissue taken approximately 20 cm above the soil surface</tissue>
    </source>
</reference>
<accession>A0A0A8ZR21</accession>
<dbReference type="AlphaFoldDB" id="A0A0A8ZR21"/>
<proteinExistence type="predicted"/>
<evidence type="ECO:0000313" key="1">
    <source>
        <dbReference type="EMBL" id="JAD37297.1"/>
    </source>
</evidence>
<organism evidence="1">
    <name type="scientific">Arundo donax</name>
    <name type="common">Giant reed</name>
    <name type="synonym">Donax arundinaceus</name>
    <dbReference type="NCBI Taxonomy" id="35708"/>
    <lineage>
        <taxon>Eukaryota</taxon>
        <taxon>Viridiplantae</taxon>
        <taxon>Streptophyta</taxon>
        <taxon>Embryophyta</taxon>
        <taxon>Tracheophyta</taxon>
        <taxon>Spermatophyta</taxon>
        <taxon>Magnoliopsida</taxon>
        <taxon>Liliopsida</taxon>
        <taxon>Poales</taxon>
        <taxon>Poaceae</taxon>
        <taxon>PACMAD clade</taxon>
        <taxon>Arundinoideae</taxon>
        <taxon>Arundineae</taxon>
        <taxon>Arundo</taxon>
    </lineage>
</organism>
<dbReference type="EMBL" id="GBRH01260598">
    <property type="protein sequence ID" value="JAD37297.1"/>
    <property type="molecule type" value="Transcribed_RNA"/>
</dbReference>
<protein>
    <submittedName>
        <fullName evidence="1">Uncharacterized protein</fullName>
    </submittedName>
</protein>
<sequence length="25" mass="2920">MLRTKFKLFTSRSIPHSLDVVNLLC</sequence>